<comment type="catalytic activity">
    <reaction evidence="9">
        <text>L-seryl-[protein] + ATP = O-phospho-L-seryl-[protein] + ADP + H(+)</text>
        <dbReference type="Rhea" id="RHEA:17989"/>
        <dbReference type="Rhea" id="RHEA-COMP:9863"/>
        <dbReference type="Rhea" id="RHEA-COMP:11604"/>
        <dbReference type="ChEBI" id="CHEBI:15378"/>
        <dbReference type="ChEBI" id="CHEBI:29999"/>
        <dbReference type="ChEBI" id="CHEBI:30616"/>
        <dbReference type="ChEBI" id="CHEBI:83421"/>
        <dbReference type="ChEBI" id="CHEBI:456216"/>
        <dbReference type="EC" id="2.7.11.1"/>
    </reaction>
</comment>
<dbReference type="InterPro" id="IPR032872">
    <property type="entry name" value="WAK_assoc_C"/>
</dbReference>
<dbReference type="EC" id="2.7.11.1" evidence="2"/>
<dbReference type="InterPro" id="IPR025287">
    <property type="entry name" value="WAK_GUB"/>
</dbReference>
<evidence type="ECO:0000259" key="12">
    <source>
        <dbReference type="Pfam" id="PF13947"/>
    </source>
</evidence>
<evidence type="ECO:0000313" key="14">
    <source>
        <dbReference type="EMBL" id="KAG5398446.1"/>
    </source>
</evidence>
<dbReference type="EMBL" id="JADBGQ010000005">
    <property type="protein sequence ID" value="KAG5398446.1"/>
    <property type="molecule type" value="Genomic_DNA"/>
</dbReference>
<keyword evidence="7" id="KW-0325">Glycoprotein</keyword>
<organism evidence="14 15">
    <name type="scientific">Brassica rapa subsp. trilocularis</name>
    <dbReference type="NCBI Taxonomy" id="1813537"/>
    <lineage>
        <taxon>Eukaryota</taxon>
        <taxon>Viridiplantae</taxon>
        <taxon>Streptophyta</taxon>
        <taxon>Embryophyta</taxon>
        <taxon>Tracheophyta</taxon>
        <taxon>Spermatophyta</taxon>
        <taxon>Magnoliopsida</taxon>
        <taxon>eudicotyledons</taxon>
        <taxon>Gunneridae</taxon>
        <taxon>Pentapetalae</taxon>
        <taxon>rosids</taxon>
        <taxon>malvids</taxon>
        <taxon>Brassicales</taxon>
        <taxon>Brassicaceae</taxon>
        <taxon>Brassiceae</taxon>
        <taxon>Brassica</taxon>
    </lineage>
</organism>
<evidence type="ECO:0000256" key="11">
    <source>
        <dbReference type="SAM" id="SignalP"/>
    </source>
</evidence>
<comment type="subcellular location">
    <subcellularLocation>
        <location evidence="1">Membrane</location>
        <topology evidence="1">Single-pass type I membrane protein</topology>
    </subcellularLocation>
</comment>
<evidence type="ECO:0000313" key="15">
    <source>
        <dbReference type="Proteomes" id="UP000823674"/>
    </source>
</evidence>
<evidence type="ECO:0000256" key="9">
    <source>
        <dbReference type="ARBA" id="ARBA00048679"/>
    </source>
</evidence>
<evidence type="ECO:0000256" key="10">
    <source>
        <dbReference type="SAM" id="Phobius"/>
    </source>
</evidence>
<evidence type="ECO:0000256" key="5">
    <source>
        <dbReference type="ARBA" id="ARBA00022989"/>
    </source>
</evidence>
<feature type="domain" description="Wall-associated receptor kinase galacturonan-binding" evidence="12">
    <location>
        <begin position="28"/>
        <end position="87"/>
    </location>
</feature>
<reference evidence="14 15" key="1">
    <citation type="submission" date="2021-03" db="EMBL/GenBank/DDBJ databases">
        <authorList>
            <person name="King G.J."/>
            <person name="Bancroft I."/>
            <person name="Baten A."/>
            <person name="Bloomfield J."/>
            <person name="Borpatragohain P."/>
            <person name="He Z."/>
            <person name="Irish N."/>
            <person name="Irwin J."/>
            <person name="Liu K."/>
            <person name="Mauleon R.P."/>
            <person name="Moore J."/>
            <person name="Morris R."/>
            <person name="Ostergaard L."/>
            <person name="Wang B."/>
            <person name="Wells R."/>
        </authorList>
    </citation>
    <scope>NUCLEOTIDE SEQUENCE [LARGE SCALE GENOMIC DNA]</scope>
    <source>
        <strain evidence="14">R-o-18</strain>
        <tissue evidence="14">Leaf</tissue>
    </source>
</reference>
<dbReference type="Pfam" id="PF13947">
    <property type="entry name" value="GUB_WAK_bind"/>
    <property type="match status" value="2"/>
</dbReference>
<dbReference type="PROSITE" id="PS51257">
    <property type="entry name" value="PROKAR_LIPOPROTEIN"/>
    <property type="match status" value="1"/>
</dbReference>
<keyword evidence="6 10" id="KW-0472">Membrane</keyword>
<evidence type="ECO:0000256" key="4">
    <source>
        <dbReference type="ARBA" id="ARBA00022729"/>
    </source>
</evidence>
<comment type="caution">
    <text evidence="14">The sequence shown here is derived from an EMBL/GenBank/DDBJ whole genome shotgun (WGS) entry which is preliminary data.</text>
</comment>
<feature type="chain" id="PRO_5047482900" description="non-specific serine/threonine protein kinase" evidence="11">
    <location>
        <begin position="18"/>
        <end position="586"/>
    </location>
</feature>
<feature type="domain" description="Wall-associated receptor kinase C-terminal" evidence="13">
    <location>
        <begin position="224"/>
        <end position="260"/>
    </location>
</feature>
<evidence type="ECO:0000256" key="7">
    <source>
        <dbReference type="ARBA" id="ARBA00023180"/>
    </source>
</evidence>
<name>A0ABQ7MI82_BRACM</name>
<evidence type="ECO:0000256" key="6">
    <source>
        <dbReference type="ARBA" id="ARBA00023136"/>
    </source>
</evidence>
<evidence type="ECO:0000256" key="2">
    <source>
        <dbReference type="ARBA" id="ARBA00012513"/>
    </source>
</evidence>
<evidence type="ECO:0000256" key="3">
    <source>
        <dbReference type="ARBA" id="ARBA00022692"/>
    </source>
</evidence>
<evidence type="ECO:0000259" key="13">
    <source>
        <dbReference type="Pfam" id="PF14380"/>
    </source>
</evidence>
<evidence type="ECO:0000256" key="1">
    <source>
        <dbReference type="ARBA" id="ARBA00004479"/>
    </source>
</evidence>
<evidence type="ECO:0000256" key="8">
    <source>
        <dbReference type="ARBA" id="ARBA00047899"/>
    </source>
</evidence>
<proteinExistence type="predicted"/>
<feature type="signal peptide" evidence="11">
    <location>
        <begin position="1"/>
        <end position="17"/>
    </location>
</feature>
<dbReference type="Proteomes" id="UP000823674">
    <property type="component" value="Chromosome A05"/>
</dbReference>
<keyword evidence="15" id="KW-1185">Reference proteome</keyword>
<comment type="catalytic activity">
    <reaction evidence="8">
        <text>L-threonyl-[protein] + ATP = O-phospho-L-threonyl-[protein] + ADP + H(+)</text>
        <dbReference type="Rhea" id="RHEA:46608"/>
        <dbReference type="Rhea" id="RHEA-COMP:11060"/>
        <dbReference type="Rhea" id="RHEA-COMP:11605"/>
        <dbReference type="ChEBI" id="CHEBI:15378"/>
        <dbReference type="ChEBI" id="CHEBI:30013"/>
        <dbReference type="ChEBI" id="CHEBI:30616"/>
        <dbReference type="ChEBI" id="CHEBI:61977"/>
        <dbReference type="ChEBI" id="CHEBI:456216"/>
        <dbReference type="EC" id="2.7.11.1"/>
    </reaction>
</comment>
<keyword evidence="4 11" id="KW-0732">Signal</keyword>
<protein>
    <recommendedName>
        <fullName evidence="2">non-specific serine/threonine protein kinase</fullName>
        <ecNumber evidence="2">2.7.11.1</ecNumber>
    </recommendedName>
</protein>
<feature type="domain" description="Wall-associated receptor kinase C-terminal" evidence="13">
    <location>
        <begin position="510"/>
        <end position="548"/>
    </location>
</feature>
<dbReference type="Pfam" id="PF14380">
    <property type="entry name" value="WAK_assoc"/>
    <property type="match status" value="2"/>
</dbReference>
<dbReference type="PANTHER" id="PTHR33355">
    <property type="entry name" value="WALL-ASSOCIATED RECEPTOR KINASE CARBOXY-TERMINAL PROTEIN-RELATED"/>
    <property type="match status" value="1"/>
</dbReference>
<accession>A0ABQ7MI82</accession>
<dbReference type="PANTHER" id="PTHR33355:SF12">
    <property type="entry name" value="WALL-ASSOCIATED RECEPTOR KINASE CARBOXY-TERMINAL PROTEIN"/>
    <property type="match status" value="1"/>
</dbReference>
<feature type="domain" description="Wall-associated receptor kinase galacturonan-binding" evidence="12">
    <location>
        <begin position="321"/>
        <end position="380"/>
    </location>
</feature>
<sequence>MMSRLLFFFVFLYTVTTLTSTTSGATSCRTSCGSIQINYPFGIDKGCGASQFQGMLNCTSTDLDFFTPSGAYRVRSIDYDENTMVVFDPLMSTCSILQPHHDFKLSDIQNAIIRPSYDTVFALFNCSNDSPVKNRFKSLCFEAAGHSCDDLYSACPSLTIFNTLPGNNTASLANSTVRATPYCCFTSYDTVRVMNMNILDCSHYTTVIDDGKMRGVTPVDWSYGIELSYSVPEIGCDRCQKSGGTCGFDAETNIFLCQCPVSNDVSPRDCGGGASDKGGCNSSKANYATLLLAMLVLPFFIFVFLYTVTTLTSTTLGATSCRTSCGNIQINYPFGIDKGCGASQFQGMLNCTSTDLDFFTPSGAYRVRSIDYDENTMVVFDPFMSTCSILQPHHDFKLSDIQNAIIRPSYDTVFALFNCSSDSPVQNRYKSLCFEAAGHSCDELYSACTSFGIFNTTSGNSTVRATPYCCFTSYDTVRVMSMSILDCSHYTTVIDDGTMRGVAPVDWSYGIELSYSVPEIGCDLCRKSGGTCGFDADTEIFLCQCSDNTSPRDCGGVSDKGGCNSRSTNYAMLLLGMLVSFTCAIS</sequence>
<gene>
    <name evidence="14" type="primary">A05p042120.1_BraROA</name>
    <name evidence="14" type="ORF">IGI04_020260</name>
</gene>
<keyword evidence="5 10" id="KW-1133">Transmembrane helix</keyword>
<keyword evidence="3 10" id="KW-0812">Transmembrane</keyword>
<feature type="transmembrane region" description="Helical" evidence="10">
    <location>
        <begin position="287"/>
        <end position="308"/>
    </location>
</feature>